<keyword evidence="9" id="KW-0812">Transmembrane</keyword>
<evidence type="ECO:0000256" key="9">
    <source>
        <dbReference type="SAM" id="Phobius"/>
    </source>
</evidence>
<dbReference type="InterPro" id="IPR011118">
    <property type="entry name" value="Tannase/feruloyl_esterase"/>
</dbReference>
<dbReference type="GO" id="GO:0046872">
    <property type="term" value="F:metal ion binding"/>
    <property type="evidence" value="ECO:0007669"/>
    <property type="project" value="UniProtKB-KW"/>
</dbReference>
<evidence type="ECO:0000256" key="4">
    <source>
        <dbReference type="ARBA" id="ARBA00022729"/>
    </source>
</evidence>
<protein>
    <submittedName>
        <fullName evidence="10">Uncharacterized protein</fullName>
    </submittedName>
</protein>
<keyword evidence="2" id="KW-0719">Serine esterase</keyword>
<keyword evidence="7" id="KW-1015">Disulfide bond</keyword>
<keyword evidence="4" id="KW-0732">Signal</keyword>
<dbReference type="InterPro" id="IPR029058">
    <property type="entry name" value="AB_hydrolase_fold"/>
</dbReference>
<evidence type="ECO:0000256" key="6">
    <source>
        <dbReference type="ARBA" id="ARBA00022837"/>
    </source>
</evidence>
<dbReference type="PANTHER" id="PTHR33938:SF15">
    <property type="entry name" value="FERULOYL ESTERASE B-RELATED"/>
    <property type="match status" value="1"/>
</dbReference>
<dbReference type="Proteomes" id="UP000298860">
    <property type="component" value="Unassembled WGS sequence"/>
</dbReference>
<reference evidence="11" key="1">
    <citation type="submission" date="2019-04" db="EMBL/GenBank/DDBJ databases">
        <title>Draft genome sequence of Pseudonocardiaceae bacterium SL3-2-4.</title>
        <authorList>
            <person name="Ningsih F."/>
            <person name="Yokota A."/>
            <person name="Sakai Y."/>
            <person name="Nanatani K."/>
            <person name="Yabe S."/>
            <person name="Oetari A."/>
            <person name="Sjamsuridzal W."/>
        </authorList>
    </citation>
    <scope>NUCLEOTIDE SEQUENCE [LARGE SCALE GENOMIC DNA]</scope>
    <source>
        <strain evidence="11">SL3-2-4</strain>
    </source>
</reference>
<dbReference type="Pfam" id="PF07519">
    <property type="entry name" value="Tannase"/>
    <property type="match status" value="1"/>
</dbReference>
<keyword evidence="6" id="KW-0106">Calcium</keyword>
<keyword evidence="9" id="KW-1133">Transmembrane helix</keyword>
<sequence>MVPRSVPVAAGQPLMPDHAGPTTASTRTKRRRGRARRVGTGPAVAGLAMLTVATLGAVPASAQPASGVVAHCPGFTGALVTPAAGIAVAGAETQKAACLPSLTTGGAQGTVVTGHTDPSDWAGLAASGTKSPTGVPGIQVDGYFPDSDRVQHNTENGWSHDAQFVMRFPEHWNGKLVVTGAPGVRKQYAADQVIADDVLGRGYAYAATDKGNSGTDFFQDGVSPGDAVAEWNARVTQVTIAAKDVVRQVYGRSPRRTYMTGISNGGYLTRWQLENRPDLYDGGVDWEGTLFLPQGPNLFTYLPTALKDYPTYAAGGPGAQAAHDAMIAAGFAPGSEFLWADHYAEYWDLTQRTYRAEFDPGYEPPGAPQDGFPFCQPGTIPPTVGRCDADYDYADAITQRPEVADAVAKVSLTGKIGKPMLTLHGDLDALLPIRTDSDVYNQMVEYAGSAPLHRYYVIGAGNHVDGRYDAHPDRLRPILPCYRDALTALEGWVEHRTTPPPSGFVPKPGSGDVVNTCTLPGQ</sequence>
<name>A0A4D4JAW8_9PSEU</name>
<feature type="region of interest" description="Disordered" evidence="8">
    <location>
        <begin position="1"/>
        <end position="40"/>
    </location>
</feature>
<evidence type="ECO:0000313" key="10">
    <source>
        <dbReference type="EMBL" id="GDY31798.1"/>
    </source>
</evidence>
<comment type="similarity">
    <text evidence="1">Belongs to the tannase family.</text>
</comment>
<organism evidence="10 11">
    <name type="scientific">Gandjariella thermophila</name>
    <dbReference type="NCBI Taxonomy" id="1931992"/>
    <lineage>
        <taxon>Bacteria</taxon>
        <taxon>Bacillati</taxon>
        <taxon>Actinomycetota</taxon>
        <taxon>Actinomycetes</taxon>
        <taxon>Pseudonocardiales</taxon>
        <taxon>Pseudonocardiaceae</taxon>
        <taxon>Gandjariella</taxon>
    </lineage>
</organism>
<keyword evidence="5" id="KW-0378">Hydrolase</keyword>
<dbReference type="Gene3D" id="3.40.50.1820">
    <property type="entry name" value="alpha/beta hydrolase"/>
    <property type="match status" value="1"/>
</dbReference>
<dbReference type="AlphaFoldDB" id="A0A4D4JAW8"/>
<keyword evidence="9" id="KW-0472">Membrane</keyword>
<feature type="compositionally biased region" description="Basic residues" evidence="8">
    <location>
        <begin position="27"/>
        <end position="37"/>
    </location>
</feature>
<accession>A0A4D4JAW8</accession>
<evidence type="ECO:0000256" key="2">
    <source>
        <dbReference type="ARBA" id="ARBA00022487"/>
    </source>
</evidence>
<keyword evidence="11" id="KW-1185">Reference proteome</keyword>
<keyword evidence="3" id="KW-0479">Metal-binding</keyword>
<gene>
    <name evidence="10" type="ORF">GTS_34310</name>
</gene>
<proteinExistence type="inferred from homology"/>
<dbReference type="EMBL" id="BJFL01000017">
    <property type="protein sequence ID" value="GDY31798.1"/>
    <property type="molecule type" value="Genomic_DNA"/>
</dbReference>
<evidence type="ECO:0000256" key="8">
    <source>
        <dbReference type="SAM" id="MobiDB-lite"/>
    </source>
</evidence>
<evidence type="ECO:0000256" key="7">
    <source>
        <dbReference type="ARBA" id="ARBA00023157"/>
    </source>
</evidence>
<comment type="caution">
    <text evidence="10">The sequence shown here is derived from an EMBL/GenBank/DDBJ whole genome shotgun (WGS) entry which is preliminary data.</text>
</comment>
<evidence type="ECO:0000256" key="3">
    <source>
        <dbReference type="ARBA" id="ARBA00022723"/>
    </source>
</evidence>
<dbReference type="GO" id="GO:0052689">
    <property type="term" value="F:carboxylic ester hydrolase activity"/>
    <property type="evidence" value="ECO:0007669"/>
    <property type="project" value="UniProtKB-KW"/>
</dbReference>
<evidence type="ECO:0000256" key="5">
    <source>
        <dbReference type="ARBA" id="ARBA00022801"/>
    </source>
</evidence>
<dbReference type="PANTHER" id="PTHR33938">
    <property type="entry name" value="FERULOYL ESTERASE B-RELATED"/>
    <property type="match status" value="1"/>
</dbReference>
<evidence type="ECO:0000313" key="11">
    <source>
        <dbReference type="Proteomes" id="UP000298860"/>
    </source>
</evidence>
<feature type="transmembrane region" description="Helical" evidence="9">
    <location>
        <begin position="38"/>
        <end position="58"/>
    </location>
</feature>
<evidence type="ECO:0000256" key="1">
    <source>
        <dbReference type="ARBA" id="ARBA00006249"/>
    </source>
</evidence>
<dbReference type="SUPFAM" id="SSF53474">
    <property type="entry name" value="alpha/beta-Hydrolases"/>
    <property type="match status" value="1"/>
</dbReference>